<feature type="domain" description="4Fe-4S ferredoxin-type" evidence="6">
    <location>
        <begin position="32"/>
        <end position="62"/>
    </location>
</feature>
<dbReference type="OrthoDB" id="9800445at2"/>
<evidence type="ECO:0000259" key="6">
    <source>
        <dbReference type="PROSITE" id="PS51379"/>
    </source>
</evidence>
<dbReference type="AlphaFoldDB" id="A0A1Y5SBA6"/>
<evidence type="ECO:0000256" key="2">
    <source>
        <dbReference type="ARBA" id="ARBA00022723"/>
    </source>
</evidence>
<dbReference type="PROSITE" id="PS51379">
    <property type="entry name" value="4FE4S_FER_2"/>
    <property type="match status" value="3"/>
</dbReference>
<dbReference type="PANTHER" id="PTHR43687">
    <property type="entry name" value="ADENYLYLSULFATE REDUCTASE, BETA SUBUNIT"/>
    <property type="match status" value="1"/>
</dbReference>
<dbReference type="EMBL" id="FWFQ01000010">
    <property type="protein sequence ID" value="SLN36712.1"/>
    <property type="molecule type" value="Genomic_DNA"/>
</dbReference>
<feature type="domain" description="4Fe-4S ferredoxin-type" evidence="6">
    <location>
        <begin position="65"/>
        <end position="94"/>
    </location>
</feature>
<accession>A0A1Y5SBA6</accession>
<dbReference type="GO" id="GO:0051539">
    <property type="term" value="F:4 iron, 4 sulfur cluster binding"/>
    <property type="evidence" value="ECO:0007669"/>
    <property type="project" value="UniProtKB-KW"/>
</dbReference>
<dbReference type="GO" id="GO:0046872">
    <property type="term" value="F:metal ion binding"/>
    <property type="evidence" value="ECO:0007669"/>
    <property type="project" value="UniProtKB-KW"/>
</dbReference>
<keyword evidence="8" id="KW-1185">Reference proteome</keyword>
<dbReference type="Pfam" id="PF12838">
    <property type="entry name" value="Fer4_7"/>
    <property type="match status" value="2"/>
</dbReference>
<keyword evidence="1" id="KW-0004">4Fe-4S</keyword>
<evidence type="ECO:0000256" key="1">
    <source>
        <dbReference type="ARBA" id="ARBA00022485"/>
    </source>
</evidence>
<keyword evidence="3" id="KW-0677">Repeat</keyword>
<dbReference type="SUPFAM" id="SSF54862">
    <property type="entry name" value="4Fe-4S ferredoxins"/>
    <property type="match status" value="1"/>
</dbReference>
<dbReference type="NCBIfam" id="TIGR00402">
    <property type="entry name" value="napF"/>
    <property type="match status" value="1"/>
</dbReference>
<dbReference type="Gene3D" id="3.30.70.20">
    <property type="match status" value="2"/>
</dbReference>
<dbReference type="InterPro" id="IPR017900">
    <property type="entry name" value="4Fe4S_Fe_S_CS"/>
</dbReference>
<dbReference type="RefSeq" id="WP_085868336.1">
    <property type="nucleotide sequence ID" value="NZ_FWFQ01000010.1"/>
</dbReference>
<gene>
    <name evidence="7" type="ORF">PSA7680_01775</name>
</gene>
<evidence type="ECO:0000313" key="8">
    <source>
        <dbReference type="Proteomes" id="UP000193409"/>
    </source>
</evidence>
<dbReference type="InterPro" id="IPR050572">
    <property type="entry name" value="Fe-S_Ferredoxin"/>
</dbReference>
<name>A0A1Y5SBA6_9RHOB</name>
<dbReference type="PROSITE" id="PS00198">
    <property type="entry name" value="4FE4S_FER_1"/>
    <property type="match status" value="1"/>
</dbReference>
<dbReference type="PANTHER" id="PTHR43687:SF1">
    <property type="entry name" value="FERREDOXIN III"/>
    <property type="match status" value="1"/>
</dbReference>
<feature type="domain" description="4Fe-4S ferredoxin-type" evidence="6">
    <location>
        <begin position="144"/>
        <end position="173"/>
    </location>
</feature>
<evidence type="ECO:0000256" key="5">
    <source>
        <dbReference type="ARBA" id="ARBA00023014"/>
    </source>
</evidence>
<reference evidence="7 8" key="1">
    <citation type="submission" date="2017-03" db="EMBL/GenBank/DDBJ databases">
        <authorList>
            <person name="Afonso C.L."/>
            <person name="Miller P.J."/>
            <person name="Scott M.A."/>
            <person name="Spackman E."/>
            <person name="Goraichik I."/>
            <person name="Dimitrov K.M."/>
            <person name="Suarez D.L."/>
            <person name="Swayne D.E."/>
        </authorList>
    </citation>
    <scope>NUCLEOTIDE SEQUENCE [LARGE SCALE GENOMIC DNA]</scope>
    <source>
        <strain evidence="7 8">CECT 7680</strain>
    </source>
</reference>
<keyword evidence="2" id="KW-0479">Metal-binding</keyword>
<evidence type="ECO:0000313" key="7">
    <source>
        <dbReference type="EMBL" id="SLN36712.1"/>
    </source>
</evidence>
<dbReference type="InterPro" id="IPR017896">
    <property type="entry name" value="4Fe4S_Fe-S-bd"/>
</dbReference>
<sequence length="185" mass="19397">MARTEGTDLGRRNLLRGRLSDLRDARLLRPPWAPEQSVAEKCTGCGDCVGACPEAILTADPDGHPYVVFSDSACTFCGRCAEACEADVFTLLPEDPNQRAATGFSHVVRIEASCLMRAGVECRLCADHCDTQALRFDYRIRPAGGITLDAGACTGCGACIAPCPAGAIAIEAATAQPAMSMEAAS</sequence>
<keyword evidence="5" id="KW-0411">Iron-sulfur</keyword>
<protein>
    <submittedName>
        <fullName evidence="7">Ferredoxin-type protein</fullName>
    </submittedName>
</protein>
<keyword evidence="4" id="KW-0408">Iron</keyword>
<evidence type="ECO:0000256" key="4">
    <source>
        <dbReference type="ARBA" id="ARBA00023004"/>
    </source>
</evidence>
<proteinExistence type="predicted"/>
<dbReference type="InterPro" id="IPR004496">
    <property type="entry name" value="NapF"/>
</dbReference>
<dbReference type="Proteomes" id="UP000193409">
    <property type="component" value="Unassembled WGS sequence"/>
</dbReference>
<dbReference type="CDD" id="cd10564">
    <property type="entry name" value="NapF_like"/>
    <property type="match status" value="1"/>
</dbReference>
<organism evidence="7 8">
    <name type="scientific">Pseudoruegeria aquimaris</name>
    <dbReference type="NCBI Taxonomy" id="393663"/>
    <lineage>
        <taxon>Bacteria</taxon>
        <taxon>Pseudomonadati</taxon>
        <taxon>Pseudomonadota</taxon>
        <taxon>Alphaproteobacteria</taxon>
        <taxon>Rhodobacterales</taxon>
        <taxon>Roseobacteraceae</taxon>
        <taxon>Pseudoruegeria</taxon>
    </lineage>
</organism>
<evidence type="ECO:0000256" key="3">
    <source>
        <dbReference type="ARBA" id="ARBA00022737"/>
    </source>
</evidence>